<dbReference type="PRINTS" id="PR00348">
    <property type="entry name" value="UBIQUITIN"/>
</dbReference>
<dbReference type="InterPro" id="IPR000626">
    <property type="entry name" value="Ubiquitin-like_dom"/>
</dbReference>
<organism evidence="3 4">
    <name type="scientific">Coptis chinensis</name>
    <dbReference type="NCBI Taxonomy" id="261450"/>
    <lineage>
        <taxon>Eukaryota</taxon>
        <taxon>Viridiplantae</taxon>
        <taxon>Streptophyta</taxon>
        <taxon>Embryophyta</taxon>
        <taxon>Tracheophyta</taxon>
        <taxon>Spermatophyta</taxon>
        <taxon>Magnoliopsida</taxon>
        <taxon>Ranunculales</taxon>
        <taxon>Ranunculaceae</taxon>
        <taxon>Coptidoideae</taxon>
        <taxon>Coptis</taxon>
    </lineage>
</organism>
<name>A0A835ID43_9MAGN</name>
<comment type="caution">
    <text evidence="3">The sequence shown here is derived from an EMBL/GenBank/DDBJ whole genome shotgun (WGS) entry which is preliminary data.</text>
</comment>
<evidence type="ECO:0000313" key="4">
    <source>
        <dbReference type="Proteomes" id="UP000631114"/>
    </source>
</evidence>
<dbReference type="Gene3D" id="3.10.20.90">
    <property type="entry name" value="Phosphatidylinositol 3-kinase Catalytic Subunit, Chain A, domain 1"/>
    <property type="match status" value="1"/>
</dbReference>
<reference evidence="3 4" key="1">
    <citation type="submission" date="2020-10" db="EMBL/GenBank/DDBJ databases">
        <title>The Coptis chinensis genome and diversification of protoberbering-type alkaloids.</title>
        <authorList>
            <person name="Wang B."/>
            <person name="Shu S."/>
            <person name="Song C."/>
            <person name="Liu Y."/>
        </authorList>
    </citation>
    <scope>NUCLEOTIDE SEQUENCE [LARGE SCALE GENOMIC DNA]</scope>
    <source>
        <strain evidence="3">HL-2020</strain>
        <tissue evidence="3">Leaf</tissue>
    </source>
</reference>
<dbReference type="PROSITE" id="PS50053">
    <property type="entry name" value="UBIQUITIN_2"/>
    <property type="match status" value="1"/>
</dbReference>
<dbReference type="SUPFAM" id="SSF54236">
    <property type="entry name" value="Ubiquitin-like"/>
    <property type="match status" value="1"/>
</dbReference>
<dbReference type="AlphaFoldDB" id="A0A835ID43"/>
<dbReference type="InterPro" id="IPR029071">
    <property type="entry name" value="Ubiquitin-like_domsf"/>
</dbReference>
<evidence type="ECO:0000313" key="3">
    <source>
        <dbReference type="EMBL" id="KAF9615616.1"/>
    </source>
</evidence>
<sequence length="151" mass="16834">MEILVSTPTGKQITFQVQSSNTIEILKTKVRDKEGIPPHLQKLFFSGKLLEDGRTLSDYNIQNGSVVFLVLRLRGGGNTLYNSSEYVQSDGSTESDDDIYDTAPTSPSAEAVQNQIGEPRASFSILFNHWLKLQNDLVIKIRSENTNIQSK</sequence>
<dbReference type="InterPro" id="IPR019956">
    <property type="entry name" value="Ubiquitin_dom"/>
</dbReference>
<protein>
    <recommendedName>
        <fullName evidence="2">Ubiquitin-like domain-containing protein</fullName>
    </recommendedName>
</protein>
<keyword evidence="4" id="KW-1185">Reference proteome</keyword>
<dbReference type="GO" id="GO:0003729">
    <property type="term" value="F:mRNA binding"/>
    <property type="evidence" value="ECO:0007669"/>
    <property type="project" value="UniProtKB-ARBA"/>
</dbReference>
<dbReference type="OrthoDB" id="428577at2759"/>
<dbReference type="SMART" id="SM00213">
    <property type="entry name" value="UBQ"/>
    <property type="match status" value="1"/>
</dbReference>
<accession>A0A835ID43</accession>
<proteinExistence type="predicted"/>
<evidence type="ECO:0000259" key="2">
    <source>
        <dbReference type="PROSITE" id="PS50053"/>
    </source>
</evidence>
<dbReference type="EMBL" id="JADFTS010000003">
    <property type="protein sequence ID" value="KAF9615616.1"/>
    <property type="molecule type" value="Genomic_DNA"/>
</dbReference>
<dbReference type="Proteomes" id="UP000631114">
    <property type="component" value="Unassembled WGS sequence"/>
</dbReference>
<dbReference type="PANTHER" id="PTHR10666">
    <property type="entry name" value="UBIQUITIN"/>
    <property type="match status" value="1"/>
</dbReference>
<dbReference type="FunFam" id="3.10.20.90:FF:000160">
    <property type="entry name" value="Polyubiquitin-C"/>
    <property type="match status" value="1"/>
</dbReference>
<dbReference type="Pfam" id="PF00240">
    <property type="entry name" value="ubiquitin"/>
    <property type="match status" value="1"/>
</dbReference>
<feature type="domain" description="Ubiquitin-like" evidence="2">
    <location>
        <begin position="1"/>
        <end position="76"/>
    </location>
</feature>
<dbReference type="InterPro" id="IPR050158">
    <property type="entry name" value="Ubiquitin_ubiquitin-like"/>
</dbReference>
<gene>
    <name evidence="3" type="ORF">IFM89_024712</name>
</gene>
<evidence type="ECO:0000256" key="1">
    <source>
        <dbReference type="ARBA" id="ARBA00022499"/>
    </source>
</evidence>
<keyword evidence="1" id="KW-1017">Isopeptide bond</keyword>